<evidence type="ECO:0000313" key="2">
    <source>
        <dbReference type="Proteomes" id="UP001157502"/>
    </source>
</evidence>
<accession>A0ACC2HGZ8</accession>
<proteinExistence type="predicted"/>
<dbReference type="Proteomes" id="UP001157502">
    <property type="component" value="Chromosome 2"/>
</dbReference>
<gene>
    <name evidence="1" type="ORF">DPEC_G00023620</name>
</gene>
<comment type="caution">
    <text evidence="1">The sequence shown here is derived from an EMBL/GenBank/DDBJ whole genome shotgun (WGS) entry which is preliminary data.</text>
</comment>
<sequence>MHHDGTVPSPTLWTCASQRVDEASNREDKIESTAERDMGLLGKVIGQEDSLCVLHSSHRAHFLLTTELLLSRPSWSGSASQSPLCLCLGQVLPQPWPGLPTQPTSAAHHRALYGSARMQSEGLLPIQSQFPPASPWPREPASPAPPHMAN</sequence>
<reference evidence="1" key="1">
    <citation type="submission" date="2021-05" db="EMBL/GenBank/DDBJ databases">
        <authorList>
            <person name="Pan Q."/>
            <person name="Jouanno E."/>
            <person name="Zahm M."/>
            <person name="Klopp C."/>
            <person name="Cabau C."/>
            <person name="Louis A."/>
            <person name="Berthelot C."/>
            <person name="Parey E."/>
            <person name="Roest Crollius H."/>
            <person name="Montfort J."/>
            <person name="Robinson-Rechavi M."/>
            <person name="Bouchez O."/>
            <person name="Lampietro C."/>
            <person name="Lopez Roques C."/>
            <person name="Donnadieu C."/>
            <person name="Postlethwait J."/>
            <person name="Bobe J."/>
            <person name="Dillon D."/>
            <person name="Chandos A."/>
            <person name="von Hippel F."/>
            <person name="Guiguen Y."/>
        </authorList>
    </citation>
    <scope>NUCLEOTIDE SEQUENCE</scope>
    <source>
        <strain evidence="1">YG-Jan2019</strain>
    </source>
</reference>
<name>A0ACC2HGZ8_DALPE</name>
<protein>
    <submittedName>
        <fullName evidence="1">Uncharacterized protein</fullName>
    </submittedName>
</protein>
<keyword evidence="2" id="KW-1185">Reference proteome</keyword>
<dbReference type="EMBL" id="CM055729">
    <property type="protein sequence ID" value="KAJ8015196.1"/>
    <property type="molecule type" value="Genomic_DNA"/>
</dbReference>
<evidence type="ECO:0000313" key="1">
    <source>
        <dbReference type="EMBL" id="KAJ8015196.1"/>
    </source>
</evidence>
<organism evidence="1 2">
    <name type="scientific">Dallia pectoralis</name>
    <name type="common">Alaska blackfish</name>
    <dbReference type="NCBI Taxonomy" id="75939"/>
    <lineage>
        <taxon>Eukaryota</taxon>
        <taxon>Metazoa</taxon>
        <taxon>Chordata</taxon>
        <taxon>Craniata</taxon>
        <taxon>Vertebrata</taxon>
        <taxon>Euteleostomi</taxon>
        <taxon>Actinopterygii</taxon>
        <taxon>Neopterygii</taxon>
        <taxon>Teleostei</taxon>
        <taxon>Protacanthopterygii</taxon>
        <taxon>Esociformes</taxon>
        <taxon>Umbridae</taxon>
        <taxon>Dallia</taxon>
    </lineage>
</organism>